<name>A0A9R1XGP8_LACSA</name>
<accession>A0A9R1XGP8</accession>
<feature type="transmembrane region" description="Helical" evidence="6">
    <location>
        <begin position="110"/>
        <end position="130"/>
    </location>
</feature>
<dbReference type="GO" id="GO:0050291">
    <property type="term" value="F:sphingosine N-acyltransferase activity"/>
    <property type="evidence" value="ECO:0000318"/>
    <property type="project" value="GO_Central"/>
</dbReference>
<dbReference type="Pfam" id="PF03798">
    <property type="entry name" value="TRAM_LAG1_CLN8"/>
    <property type="match status" value="1"/>
</dbReference>
<keyword evidence="2 5" id="KW-0812">Transmembrane</keyword>
<feature type="domain" description="TLC" evidence="7">
    <location>
        <begin position="30"/>
        <end position="243"/>
    </location>
</feature>
<dbReference type="GO" id="GO:0046513">
    <property type="term" value="P:ceramide biosynthetic process"/>
    <property type="evidence" value="ECO:0000318"/>
    <property type="project" value="GO_Central"/>
</dbReference>
<protein>
    <recommendedName>
        <fullName evidence="7">TLC domain-containing protein</fullName>
    </recommendedName>
</protein>
<dbReference type="AlphaFoldDB" id="A0A9R1XGP8"/>
<keyword evidence="4 5" id="KW-0472">Membrane</keyword>
<feature type="transmembrane region" description="Helical" evidence="6">
    <location>
        <begin position="164"/>
        <end position="183"/>
    </location>
</feature>
<evidence type="ECO:0000313" key="8">
    <source>
        <dbReference type="EMBL" id="KAJ0209404.1"/>
    </source>
</evidence>
<evidence type="ECO:0000256" key="1">
    <source>
        <dbReference type="ARBA" id="ARBA00004477"/>
    </source>
</evidence>
<sequence length="256" mass="30575">MLQGIGRRLIISKEYQKLDIDIEERNKKLRKFKESAWKCVYYLSVEFFAIIVTHNEPWFTNTINFWIGPDNQRWPDQKAKLKLKALYMYAGGFYMYSIFALIFWETRSVFVVSMGHHVASVILIVMSYICRFVRVGSVILALHGASDVFLEVVKMSKYSGAEGLASFSFMLFVISWLILRLIYYPFWIMQSTSYEIVMMLDKERKDTLIPIYYYIFNTLLFFLLVLHIYWWVLIYRMLVKQIQDRGKLNDDVRSRK</sequence>
<dbReference type="GO" id="GO:0005789">
    <property type="term" value="C:endoplasmic reticulum membrane"/>
    <property type="evidence" value="ECO:0007669"/>
    <property type="project" value="UniProtKB-SubCell"/>
</dbReference>
<evidence type="ECO:0000313" key="9">
    <source>
        <dbReference type="Proteomes" id="UP000235145"/>
    </source>
</evidence>
<evidence type="ECO:0000256" key="6">
    <source>
        <dbReference type="SAM" id="Phobius"/>
    </source>
</evidence>
<gene>
    <name evidence="8" type="ORF">LSAT_V11C400165690</name>
</gene>
<keyword evidence="3 6" id="KW-1133">Transmembrane helix</keyword>
<comment type="subcellular location">
    <subcellularLocation>
        <location evidence="1">Endoplasmic reticulum membrane</location>
        <topology evidence="1">Multi-pass membrane protein</topology>
    </subcellularLocation>
</comment>
<dbReference type="PROSITE" id="PS50922">
    <property type="entry name" value="TLC"/>
    <property type="match status" value="1"/>
</dbReference>
<evidence type="ECO:0000259" key="7">
    <source>
        <dbReference type="PROSITE" id="PS50922"/>
    </source>
</evidence>
<dbReference type="Proteomes" id="UP000235145">
    <property type="component" value="Unassembled WGS sequence"/>
</dbReference>
<dbReference type="SMART" id="SM00724">
    <property type="entry name" value="TLC"/>
    <property type="match status" value="1"/>
</dbReference>
<evidence type="ECO:0000256" key="2">
    <source>
        <dbReference type="ARBA" id="ARBA00022692"/>
    </source>
</evidence>
<dbReference type="PANTHER" id="PTHR12560">
    <property type="entry name" value="LONGEVITY ASSURANCE FACTOR 1 LAG1"/>
    <property type="match status" value="1"/>
</dbReference>
<dbReference type="InterPro" id="IPR016439">
    <property type="entry name" value="Lag1/Lac1-like"/>
</dbReference>
<dbReference type="InterPro" id="IPR006634">
    <property type="entry name" value="TLC-dom"/>
</dbReference>
<dbReference type="EMBL" id="NBSK02000004">
    <property type="protein sequence ID" value="KAJ0209404.1"/>
    <property type="molecule type" value="Genomic_DNA"/>
</dbReference>
<keyword evidence="9" id="KW-1185">Reference proteome</keyword>
<proteinExistence type="predicted"/>
<evidence type="ECO:0000256" key="5">
    <source>
        <dbReference type="PROSITE-ProRule" id="PRU00205"/>
    </source>
</evidence>
<evidence type="ECO:0000256" key="4">
    <source>
        <dbReference type="ARBA" id="ARBA00023136"/>
    </source>
</evidence>
<reference evidence="8 9" key="1">
    <citation type="journal article" date="2017" name="Nat. Commun.">
        <title>Genome assembly with in vitro proximity ligation data and whole-genome triplication in lettuce.</title>
        <authorList>
            <person name="Reyes-Chin-Wo S."/>
            <person name="Wang Z."/>
            <person name="Yang X."/>
            <person name="Kozik A."/>
            <person name="Arikit S."/>
            <person name="Song C."/>
            <person name="Xia L."/>
            <person name="Froenicke L."/>
            <person name="Lavelle D.O."/>
            <person name="Truco M.J."/>
            <person name="Xia R."/>
            <person name="Zhu S."/>
            <person name="Xu C."/>
            <person name="Xu H."/>
            <person name="Xu X."/>
            <person name="Cox K."/>
            <person name="Korf I."/>
            <person name="Meyers B.C."/>
            <person name="Michelmore R.W."/>
        </authorList>
    </citation>
    <scope>NUCLEOTIDE SEQUENCE [LARGE SCALE GENOMIC DNA]</scope>
    <source>
        <strain evidence="9">cv. Salinas</strain>
        <tissue evidence="8">Seedlings</tissue>
    </source>
</reference>
<dbReference type="PANTHER" id="PTHR12560:SF49">
    <property type="entry name" value="CERAMIDE SYNTHASE 1 LOH3"/>
    <property type="match status" value="1"/>
</dbReference>
<feature type="transmembrane region" description="Helical" evidence="6">
    <location>
        <begin position="86"/>
        <end position="104"/>
    </location>
</feature>
<dbReference type="GO" id="GO:0005783">
    <property type="term" value="C:endoplasmic reticulum"/>
    <property type="evidence" value="ECO:0000318"/>
    <property type="project" value="GO_Central"/>
</dbReference>
<dbReference type="PIRSF" id="PIRSF005225">
    <property type="entry name" value="LAG1_LAC1"/>
    <property type="match status" value="1"/>
</dbReference>
<feature type="transmembrane region" description="Helical" evidence="6">
    <location>
        <begin position="211"/>
        <end position="235"/>
    </location>
</feature>
<organism evidence="8 9">
    <name type="scientific">Lactuca sativa</name>
    <name type="common">Garden lettuce</name>
    <dbReference type="NCBI Taxonomy" id="4236"/>
    <lineage>
        <taxon>Eukaryota</taxon>
        <taxon>Viridiplantae</taxon>
        <taxon>Streptophyta</taxon>
        <taxon>Embryophyta</taxon>
        <taxon>Tracheophyta</taxon>
        <taxon>Spermatophyta</taxon>
        <taxon>Magnoliopsida</taxon>
        <taxon>eudicotyledons</taxon>
        <taxon>Gunneridae</taxon>
        <taxon>Pentapetalae</taxon>
        <taxon>asterids</taxon>
        <taxon>campanulids</taxon>
        <taxon>Asterales</taxon>
        <taxon>Asteraceae</taxon>
        <taxon>Cichorioideae</taxon>
        <taxon>Cichorieae</taxon>
        <taxon>Lactucinae</taxon>
        <taxon>Lactuca</taxon>
    </lineage>
</organism>
<evidence type="ECO:0000256" key="3">
    <source>
        <dbReference type="ARBA" id="ARBA00022989"/>
    </source>
</evidence>
<comment type="caution">
    <text evidence="8">The sequence shown here is derived from an EMBL/GenBank/DDBJ whole genome shotgun (WGS) entry which is preliminary data.</text>
</comment>